<organism evidence="7 8">
    <name type="scientific">Anabarilius grahami</name>
    <name type="common">Kanglang fish</name>
    <name type="synonym">Barilius grahami</name>
    <dbReference type="NCBI Taxonomy" id="495550"/>
    <lineage>
        <taxon>Eukaryota</taxon>
        <taxon>Metazoa</taxon>
        <taxon>Chordata</taxon>
        <taxon>Craniata</taxon>
        <taxon>Vertebrata</taxon>
        <taxon>Euteleostomi</taxon>
        <taxon>Actinopterygii</taxon>
        <taxon>Neopterygii</taxon>
        <taxon>Teleostei</taxon>
        <taxon>Ostariophysi</taxon>
        <taxon>Cypriniformes</taxon>
        <taxon>Xenocyprididae</taxon>
        <taxon>Xenocypridinae</taxon>
        <taxon>Xenocypridinae incertae sedis</taxon>
        <taxon>Anabarilius</taxon>
    </lineage>
</organism>
<comment type="caution">
    <text evidence="4">Lacks conserved residue(s) required for the propagation of feature annotation.</text>
</comment>
<feature type="signal peptide" evidence="5">
    <location>
        <begin position="1"/>
        <end position="22"/>
    </location>
</feature>
<keyword evidence="8" id="KW-1185">Reference proteome</keyword>
<protein>
    <submittedName>
        <fullName evidence="7">Membrane cofactor protein</fullName>
    </submittedName>
</protein>
<dbReference type="InterPro" id="IPR000436">
    <property type="entry name" value="Sushi_SCR_CCP_dom"/>
</dbReference>
<evidence type="ECO:0000313" key="7">
    <source>
        <dbReference type="EMBL" id="ROL50792.1"/>
    </source>
</evidence>
<dbReference type="SMART" id="SM00032">
    <property type="entry name" value="CCP"/>
    <property type="match status" value="3"/>
</dbReference>
<dbReference type="OrthoDB" id="8961654at2759"/>
<dbReference type="SUPFAM" id="SSF57535">
    <property type="entry name" value="Complement control module/SCR domain"/>
    <property type="match status" value="3"/>
</dbReference>
<feature type="disulfide bond" evidence="4">
    <location>
        <begin position="54"/>
        <end position="81"/>
    </location>
</feature>
<dbReference type="PROSITE" id="PS50923">
    <property type="entry name" value="SUSHI"/>
    <property type="match status" value="3"/>
</dbReference>
<evidence type="ECO:0000313" key="8">
    <source>
        <dbReference type="Proteomes" id="UP000281406"/>
    </source>
</evidence>
<evidence type="ECO:0000256" key="5">
    <source>
        <dbReference type="SAM" id="SignalP"/>
    </source>
</evidence>
<feature type="domain" description="Sushi" evidence="6">
    <location>
        <begin position="144"/>
        <end position="200"/>
    </location>
</feature>
<sequence>MTSVKAWPLLLLQFSLVSMGKGCPFPVLNGKLILSEKSRQINNFPDNSNAFVECPKGHESAEGSNVIICTNGKWSDPELKCKMITCDEPNPIEHGKFSKPRNIIQLDDVVEYSCDDNYTLVGNKSITCGQYWEYSSPPPQCKAIKCRVPKISLGNRTEGNPPFSYKSEAAFECWPGYRMKGLAPSVCEESGWSALPVCVEGKLNLLNAVMDGIFFSRCGFMI</sequence>
<dbReference type="InterPro" id="IPR035976">
    <property type="entry name" value="Sushi/SCR/CCP_sf"/>
</dbReference>
<evidence type="ECO:0000256" key="2">
    <source>
        <dbReference type="ARBA" id="ARBA00022737"/>
    </source>
</evidence>
<feature type="domain" description="Sushi" evidence="6">
    <location>
        <begin position="21"/>
        <end position="83"/>
    </location>
</feature>
<proteinExistence type="predicted"/>
<evidence type="ECO:0000256" key="4">
    <source>
        <dbReference type="PROSITE-ProRule" id="PRU00302"/>
    </source>
</evidence>
<accession>A0A3N0YXN4</accession>
<evidence type="ECO:0000256" key="1">
    <source>
        <dbReference type="ARBA" id="ARBA00022729"/>
    </source>
</evidence>
<feature type="domain" description="Sushi" evidence="6">
    <location>
        <begin position="84"/>
        <end position="143"/>
    </location>
</feature>
<gene>
    <name evidence="7" type="ORF">DPX16_15036</name>
</gene>
<dbReference type="PANTHER" id="PTHR45656">
    <property type="entry name" value="PROTEIN CBR-CLEC-78"/>
    <property type="match status" value="1"/>
</dbReference>
<dbReference type="Proteomes" id="UP000281406">
    <property type="component" value="Unassembled WGS sequence"/>
</dbReference>
<evidence type="ECO:0000259" key="6">
    <source>
        <dbReference type="PROSITE" id="PS50923"/>
    </source>
</evidence>
<dbReference type="InterPro" id="IPR051277">
    <property type="entry name" value="SEZ6_CSMD_C4BPB_Regulators"/>
</dbReference>
<feature type="chain" id="PRO_5017932667" evidence="5">
    <location>
        <begin position="23"/>
        <end position="222"/>
    </location>
</feature>
<feature type="disulfide bond" evidence="4">
    <location>
        <begin position="114"/>
        <end position="141"/>
    </location>
</feature>
<keyword evidence="3 4" id="KW-1015">Disulfide bond</keyword>
<comment type="caution">
    <text evidence="7">The sequence shown here is derived from an EMBL/GenBank/DDBJ whole genome shotgun (WGS) entry which is preliminary data.</text>
</comment>
<name>A0A3N0YXN4_ANAGA</name>
<dbReference type="PANTHER" id="PTHR45656:SF4">
    <property type="entry name" value="PROTEIN CBR-CLEC-78"/>
    <property type="match status" value="1"/>
</dbReference>
<reference evidence="7 8" key="1">
    <citation type="submission" date="2018-10" db="EMBL/GenBank/DDBJ databases">
        <title>Genome assembly for a Yunnan-Guizhou Plateau 3E fish, Anabarilius grahami (Regan), and its evolutionary and genetic applications.</title>
        <authorList>
            <person name="Jiang W."/>
        </authorList>
    </citation>
    <scope>NUCLEOTIDE SEQUENCE [LARGE SCALE GENOMIC DNA]</scope>
    <source>
        <strain evidence="7">AG-KIZ</strain>
        <tissue evidence="7">Muscle</tissue>
    </source>
</reference>
<dbReference type="Gene3D" id="2.10.70.10">
    <property type="entry name" value="Complement Module, domain 1"/>
    <property type="match status" value="3"/>
</dbReference>
<dbReference type="EMBL" id="RJVU01019434">
    <property type="protein sequence ID" value="ROL50792.1"/>
    <property type="molecule type" value="Genomic_DNA"/>
</dbReference>
<keyword evidence="1 5" id="KW-0732">Signal</keyword>
<evidence type="ECO:0000256" key="3">
    <source>
        <dbReference type="ARBA" id="ARBA00023157"/>
    </source>
</evidence>
<keyword evidence="4" id="KW-0768">Sushi</keyword>
<dbReference type="Pfam" id="PF00084">
    <property type="entry name" value="Sushi"/>
    <property type="match status" value="3"/>
</dbReference>
<dbReference type="AlphaFoldDB" id="A0A3N0YXN4"/>
<keyword evidence="2" id="KW-0677">Repeat</keyword>
<dbReference type="CDD" id="cd00033">
    <property type="entry name" value="CCP"/>
    <property type="match status" value="3"/>
</dbReference>